<gene>
    <name evidence="1" type="ORF">J0M35_15275</name>
</gene>
<dbReference type="Proteomes" id="UP000664277">
    <property type="component" value="Unassembled WGS sequence"/>
</dbReference>
<reference evidence="1" key="1">
    <citation type="submission" date="2021-02" db="EMBL/GenBank/DDBJ databases">
        <title>Genome-Resolved Metagenomics of a Microbial Community Performing Photosynthetic Biological Nutrient Removal.</title>
        <authorList>
            <person name="Mcdaniel E.A."/>
        </authorList>
    </citation>
    <scope>NUCLEOTIDE SEQUENCE</scope>
    <source>
        <strain evidence="1">UWPOB_OBS1</strain>
    </source>
</reference>
<evidence type="ECO:0000313" key="1">
    <source>
        <dbReference type="EMBL" id="MBN8661726.1"/>
    </source>
</evidence>
<evidence type="ECO:0000313" key="2">
    <source>
        <dbReference type="Proteomes" id="UP000664277"/>
    </source>
</evidence>
<sequence>MNTEDQKSTPQKETDIGLFAGSKDNFADIWQGQLSKRTQSKLDKLTLLNSLKASLGSNLATQTNHKFLANH</sequence>
<proteinExistence type="predicted"/>
<comment type="caution">
    <text evidence="1">The sequence shown here is derived from an EMBL/GenBank/DDBJ whole genome shotgun (WGS) entry which is preliminary data.</text>
</comment>
<protein>
    <submittedName>
        <fullName evidence="1">Uncharacterized protein</fullName>
    </submittedName>
</protein>
<accession>A0A8J7P9L1</accession>
<dbReference type="AlphaFoldDB" id="A0A8J7P9L1"/>
<dbReference type="EMBL" id="JAFLCK010000024">
    <property type="protein sequence ID" value="MBN8661726.1"/>
    <property type="molecule type" value="Genomic_DNA"/>
</dbReference>
<name>A0A8J7P9L1_9BACT</name>
<organism evidence="1 2">
    <name type="scientific">Candidatus Obscuribacter phosphatis</name>
    <dbReference type="NCBI Taxonomy" id="1906157"/>
    <lineage>
        <taxon>Bacteria</taxon>
        <taxon>Bacillati</taxon>
        <taxon>Candidatus Melainabacteria</taxon>
        <taxon>Candidatus Obscuribacterales</taxon>
        <taxon>Candidatus Obscuribacteraceae</taxon>
        <taxon>Candidatus Obscuribacter</taxon>
    </lineage>
</organism>